<protein>
    <submittedName>
        <fullName evidence="1">Uncharacterized protein</fullName>
    </submittedName>
</protein>
<accession>A0A1Q6A3X8</accession>
<comment type="caution">
    <text evidence="1">The sequence shown here is derived from an EMBL/GenBank/DDBJ whole genome shotgun (WGS) entry which is preliminary data.</text>
</comment>
<keyword evidence="2" id="KW-1185">Reference proteome</keyword>
<dbReference type="AlphaFoldDB" id="A0A1Q6A3X8"/>
<dbReference type="EMBL" id="MPPL01000001">
    <property type="protein sequence ID" value="OKS88708.1"/>
    <property type="molecule type" value="Genomic_DNA"/>
</dbReference>
<name>A0A1Q6A3X8_9SPHI</name>
<dbReference type="OrthoDB" id="1064164at2"/>
<sequence>MGTVLLKYNGVVVIQSLPDNEPQTGRDLFDSIISRRCSLTGKGSYFYNSSTRQEFFNALDEVCANVVHDELFPIIHFEMHGNPMGLVMKNGEKITWKNFQDHCRMINVQMHNQLMISLAACCGCNIWEMIDIKRPAPYWGYIGPREEILVSTLIEDFTDFYDLLLSTENMDQAMSQLTVNGTRNQYFFLSCKAIFERFIEQHFENKPIDKKATFHRLKNETKQNLPWLNRSQRRKQLKTSISNLNRAAFIAQLKRTFLMLTDQ</sequence>
<dbReference type="RefSeq" id="WP_074491251.1">
    <property type="nucleotide sequence ID" value="NZ_FPAM01000009.1"/>
</dbReference>
<evidence type="ECO:0000313" key="2">
    <source>
        <dbReference type="Proteomes" id="UP000186720"/>
    </source>
</evidence>
<reference evidence="1 2" key="1">
    <citation type="submission" date="2016-11" db="EMBL/GenBank/DDBJ databases">
        <title>Whole Genome Sequencing of Mucilaginibacter polytrichastri RG4-7(T) isolated from the moss sample.</title>
        <authorList>
            <person name="Li Y."/>
        </authorList>
    </citation>
    <scope>NUCLEOTIDE SEQUENCE [LARGE SCALE GENOMIC DNA]</scope>
    <source>
        <strain evidence="1 2">RG4-7</strain>
    </source>
</reference>
<proteinExistence type="predicted"/>
<gene>
    <name evidence="1" type="ORF">RG47T_4186</name>
</gene>
<dbReference type="Proteomes" id="UP000186720">
    <property type="component" value="Unassembled WGS sequence"/>
</dbReference>
<evidence type="ECO:0000313" key="1">
    <source>
        <dbReference type="EMBL" id="OKS88708.1"/>
    </source>
</evidence>
<organism evidence="1 2">
    <name type="scientific">Mucilaginibacter polytrichastri</name>
    <dbReference type="NCBI Taxonomy" id="1302689"/>
    <lineage>
        <taxon>Bacteria</taxon>
        <taxon>Pseudomonadati</taxon>
        <taxon>Bacteroidota</taxon>
        <taxon>Sphingobacteriia</taxon>
        <taxon>Sphingobacteriales</taxon>
        <taxon>Sphingobacteriaceae</taxon>
        <taxon>Mucilaginibacter</taxon>
    </lineage>
</organism>